<organism evidence="2 3">
    <name type="scientific">Methanobacterium lacus (strain AL-21)</name>
    <dbReference type="NCBI Taxonomy" id="877455"/>
    <lineage>
        <taxon>Archaea</taxon>
        <taxon>Methanobacteriati</taxon>
        <taxon>Methanobacteriota</taxon>
        <taxon>Methanomada group</taxon>
        <taxon>Methanobacteria</taxon>
        <taxon>Methanobacteriales</taxon>
        <taxon>Methanobacteriaceae</taxon>
        <taxon>Methanobacterium</taxon>
    </lineage>
</organism>
<dbReference type="PANTHER" id="PTHR33169">
    <property type="entry name" value="PADR-FAMILY TRANSCRIPTIONAL REGULATOR"/>
    <property type="match status" value="1"/>
</dbReference>
<dbReference type="OrthoDB" id="56053at2157"/>
<accession>F0T9E7</accession>
<protein>
    <submittedName>
        <fullName evidence="2">Transcriptional regulator PadR family protein</fullName>
    </submittedName>
</protein>
<reference evidence="2 3" key="2">
    <citation type="journal article" date="2014" name="Int. J. Syst. Evol. Microbiol.">
        <title>Methanobacterium paludis sp. nov. and a novel strain of Methanobacterium lacus isolated from northern peatlands.</title>
        <authorList>
            <person name="Cadillo-Quiroz H."/>
            <person name="Brauer S.L."/>
            <person name="Goodson N."/>
            <person name="Yavitt J.B."/>
            <person name="Zinder S.H."/>
        </authorList>
    </citation>
    <scope>NUCLEOTIDE SEQUENCE [LARGE SCALE GENOMIC DNA]</scope>
    <source>
        <strain evidence="2 3">AL-21</strain>
    </source>
</reference>
<evidence type="ECO:0000259" key="1">
    <source>
        <dbReference type="Pfam" id="PF03551"/>
    </source>
</evidence>
<dbReference type="Pfam" id="PF03551">
    <property type="entry name" value="PadR"/>
    <property type="match status" value="1"/>
</dbReference>
<dbReference type="RefSeq" id="WP_013645249.1">
    <property type="nucleotide sequence ID" value="NC_015216.1"/>
</dbReference>
<dbReference type="eggNOG" id="arCOG00001">
    <property type="taxonomic scope" value="Archaea"/>
</dbReference>
<dbReference type="SUPFAM" id="SSF46785">
    <property type="entry name" value="Winged helix' DNA-binding domain"/>
    <property type="match status" value="1"/>
</dbReference>
<evidence type="ECO:0000313" key="2">
    <source>
        <dbReference type="EMBL" id="ADZ09898.1"/>
    </source>
</evidence>
<dbReference type="InterPro" id="IPR005149">
    <property type="entry name" value="Tscrpt_reg_PadR_N"/>
</dbReference>
<evidence type="ECO:0000313" key="3">
    <source>
        <dbReference type="Proteomes" id="UP000007490"/>
    </source>
</evidence>
<dbReference type="InterPro" id="IPR036388">
    <property type="entry name" value="WH-like_DNA-bd_sf"/>
</dbReference>
<feature type="domain" description="Transcription regulator PadR N-terminal" evidence="1">
    <location>
        <begin position="8"/>
        <end position="80"/>
    </location>
</feature>
<dbReference type="HOGENOM" id="CLU_1582923_0_0_2"/>
<dbReference type="Gene3D" id="1.10.10.10">
    <property type="entry name" value="Winged helix-like DNA-binding domain superfamily/Winged helix DNA-binding domain"/>
    <property type="match status" value="1"/>
</dbReference>
<dbReference type="Proteomes" id="UP000007490">
    <property type="component" value="Chromosome"/>
</dbReference>
<dbReference type="InterPro" id="IPR052509">
    <property type="entry name" value="Metal_resp_DNA-bind_regulator"/>
</dbReference>
<reference evidence="3" key="1">
    <citation type="submission" date="2011-02" db="EMBL/GenBank/DDBJ databases">
        <title>Complete sequence of Methanobacterium sp. AL-21.</title>
        <authorList>
            <consortium name="US DOE Joint Genome Institute"/>
            <person name="Lucas S."/>
            <person name="Copeland A."/>
            <person name="Lapidus A."/>
            <person name="Cheng J.-F."/>
            <person name="Goodwin L."/>
            <person name="Pitluck S."/>
            <person name="Chertkov O."/>
            <person name="Detter J.C."/>
            <person name="Han C."/>
            <person name="Tapia R."/>
            <person name="Land M."/>
            <person name="Hauser L."/>
            <person name="Kyrpides N."/>
            <person name="Ivanova N."/>
            <person name="Mikhailova N."/>
            <person name="Pagani I."/>
            <person name="Cadillo-Quiroz H."/>
            <person name="Imachi H."/>
            <person name="Zinder S."/>
            <person name="Liu W."/>
            <person name="Woyke T."/>
        </authorList>
    </citation>
    <scope>NUCLEOTIDE SEQUENCE [LARGE SCALE GENOMIC DNA]</scope>
    <source>
        <strain evidence="3">AL-21</strain>
    </source>
</reference>
<dbReference type="KEGG" id="mel:Metbo_1672"/>
<name>F0T9E7_METLA</name>
<keyword evidence="3" id="KW-1185">Reference proteome</keyword>
<dbReference type="PANTHER" id="PTHR33169:SF14">
    <property type="entry name" value="TRANSCRIPTIONAL REGULATOR RV3488"/>
    <property type="match status" value="1"/>
</dbReference>
<gene>
    <name evidence="2" type="ordered locus">Metbo_1672</name>
</gene>
<dbReference type="InterPro" id="IPR036390">
    <property type="entry name" value="WH_DNA-bd_sf"/>
</dbReference>
<dbReference type="EMBL" id="CP002551">
    <property type="protein sequence ID" value="ADZ09898.1"/>
    <property type="molecule type" value="Genomic_DNA"/>
</dbReference>
<dbReference type="STRING" id="877455.Metbo_1672"/>
<dbReference type="AlphaFoldDB" id="F0T9E7"/>
<proteinExistence type="predicted"/>
<sequence length="168" mass="19382">MVNSELIVLGLIYFKPSHGYIIKKNVKHYFGNPHYTLNNNVLYNTLKKLEGNGYIKGELVTMEKVNKKVYTITAEGEKHLIELVAKPAEPGIDEFDFKVKAVFFDLIPQESRIAAVKPLYESKLEMLREATEKKDEYGSFMPIIAKKVLDYGIIELKNYVDFLEKLME</sequence>
<dbReference type="GeneID" id="10278129"/>